<dbReference type="EMBL" id="JAUSVY010000006">
    <property type="protein sequence ID" value="MDQ0506227.1"/>
    <property type="molecule type" value="Genomic_DNA"/>
</dbReference>
<keyword evidence="2" id="KW-1185">Reference proteome</keyword>
<protein>
    <submittedName>
        <fullName evidence="1">Uncharacterized protein</fullName>
    </submittedName>
</protein>
<sequence length="381" mass="42796">MEAQIYLRKLSRHLSYLLAFARRINELDFAASLGGEFRGMQDAGWATTITAHEVFEEISAHPAQSRPRSKAEIRILLFLYCQLAEAGGVYETLKNMMGIVTLKPYLLWPFQDLVRVRQQPSRVIGPNANATFRDLARTAHAIGMPGLASVLEEAFRDDIRNGIYHADYVIWEDGLRLRRRNGGHATRLTFDEVNVALTKGVGFFDIHRSYMSEATRSFHPARTIIGRFSANFPAPWTIHADPERHTFSISGSAPAPVTTPEFQRQEAINGQLGGKVLAVFTAQAAGQPAEFLAYMWDAGFAPNEIVLPEDRMLKLLEQVERDGLWDPRFEQPARRSLLLLSPWGFRYLTEPADFDSLLDIPFMEINVGTGDASESSVSEQP</sequence>
<reference evidence="1 2" key="1">
    <citation type="submission" date="2023-07" db="EMBL/GenBank/DDBJ databases">
        <title>Genomic Encyclopedia of Type Strains, Phase IV (KMG-IV): sequencing the most valuable type-strain genomes for metagenomic binning, comparative biology and taxonomic classification.</title>
        <authorList>
            <person name="Goeker M."/>
        </authorList>
    </citation>
    <scope>NUCLEOTIDE SEQUENCE [LARGE SCALE GENOMIC DNA]</scope>
    <source>
        <strain evidence="1 2">DSM 3770</strain>
    </source>
</reference>
<comment type="caution">
    <text evidence="1">The sequence shown here is derived from an EMBL/GenBank/DDBJ whole genome shotgun (WGS) entry which is preliminary data.</text>
</comment>
<dbReference type="RefSeq" id="WP_237343699.1">
    <property type="nucleotide sequence ID" value="NZ_JABWGX010000001.1"/>
</dbReference>
<gene>
    <name evidence="1" type="ORF">QOZ94_003031</name>
</gene>
<evidence type="ECO:0000313" key="2">
    <source>
        <dbReference type="Proteomes" id="UP001241747"/>
    </source>
</evidence>
<proteinExistence type="predicted"/>
<accession>A0ABU0LGF6</accession>
<organism evidence="1 2">
    <name type="scientific">Xanthobacter agilis</name>
    <dbReference type="NCBI Taxonomy" id="47492"/>
    <lineage>
        <taxon>Bacteria</taxon>
        <taxon>Pseudomonadati</taxon>
        <taxon>Pseudomonadota</taxon>
        <taxon>Alphaproteobacteria</taxon>
        <taxon>Hyphomicrobiales</taxon>
        <taxon>Xanthobacteraceae</taxon>
        <taxon>Xanthobacter</taxon>
    </lineage>
</organism>
<name>A0ABU0LGF6_XANAG</name>
<evidence type="ECO:0000313" key="1">
    <source>
        <dbReference type="EMBL" id="MDQ0506227.1"/>
    </source>
</evidence>
<dbReference type="Proteomes" id="UP001241747">
    <property type="component" value="Unassembled WGS sequence"/>
</dbReference>